<dbReference type="EMBL" id="BSXS01008664">
    <property type="protein sequence ID" value="GME93261.1"/>
    <property type="molecule type" value="Genomic_DNA"/>
</dbReference>
<evidence type="ECO:0000313" key="1">
    <source>
        <dbReference type="EMBL" id="GME93261.1"/>
    </source>
</evidence>
<protein>
    <submittedName>
        <fullName evidence="1">Unnamed protein product</fullName>
    </submittedName>
</protein>
<dbReference type="Proteomes" id="UP001165064">
    <property type="component" value="Unassembled WGS sequence"/>
</dbReference>
<organism evidence="1 2">
    <name type="scientific">Ambrosiozyma monospora</name>
    <name type="common">Yeast</name>
    <name type="synonym">Endomycopsis monosporus</name>
    <dbReference type="NCBI Taxonomy" id="43982"/>
    <lineage>
        <taxon>Eukaryota</taxon>
        <taxon>Fungi</taxon>
        <taxon>Dikarya</taxon>
        <taxon>Ascomycota</taxon>
        <taxon>Saccharomycotina</taxon>
        <taxon>Pichiomycetes</taxon>
        <taxon>Pichiales</taxon>
        <taxon>Pichiaceae</taxon>
        <taxon>Ambrosiozyma</taxon>
    </lineage>
</organism>
<evidence type="ECO:0000313" key="2">
    <source>
        <dbReference type="Proteomes" id="UP001165064"/>
    </source>
</evidence>
<accession>A0ACB5TQG2</accession>
<proteinExistence type="predicted"/>
<name>A0ACB5TQG2_AMBMO</name>
<reference evidence="1" key="1">
    <citation type="submission" date="2023-04" db="EMBL/GenBank/DDBJ databases">
        <title>Ambrosiozyma monospora NBRC 10751.</title>
        <authorList>
            <person name="Ichikawa N."/>
            <person name="Sato H."/>
            <person name="Tonouchi N."/>
        </authorList>
    </citation>
    <scope>NUCLEOTIDE SEQUENCE</scope>
    <source>
        <strain evidence="1">NBRC 10751</strain>
    </source>
</reference>
<comment type="caution">
    <text evidence="1">The sequence shown here is derived from an EMBL/GenBank/DDBJ whole genome shotgun (WGS) entry which is preliminary data.</text>
</comment>
<keyword evidence="2" id="KW-1185">Reference proteome</keyword>
<gene>
    <name evidence="1" type="ORF">Amon02_000928000</name>
</gene>
<sequence length="334" mass="38099">MKLSYALSLAIVCQVSFAQEDAQKVLVPRSVKDGSSTRAKGTKTVRHKAKPSFTVYDSIYAKEHKNYRPGNHEPGSQNLQLSDANQHKDYTYDETSSPTTTLDFGDASPQSDNFLQPYLDMDSETFGAYLAKGSSCHFTDFLCHLRDKIKKHKHKDCGECDGGDTEEEDDDSEDTEEDTTDDNSCVFFKFKELLDECSDDIDDSKAEGDKQPIRVINVYASHDFNNETYCRDEENQEECAKELRVMSLDNNITKLNWLEENVKRRISLLKEVMESPEKIDDDIIVKSEEFHYRDHNIFLDQDDNEFVNAGNAVQFAPMNILLGLGVGYAFYDLF</sequence>